<evidence type="ECO:0000256" key="2">
    <source>
        <dbReference type="ARBA" id="ARBA00022729"/>
    </source>
</evidence>
<sequence>MKCSTKGKSESSVTDVDCPSGCRSNFVCGINFYNSNSSVCAAAIHAEILTDSGGAVTFYLRESKETQFCEILRSSFYFVEENTCLRSCQNEGQCLSGINAEFCSCLPGTKGEDCEIDIDECTTRSHNCHHYATCNNTVGSFQCSCNANYTGNGRQCVPDYCTQNIGICRNGATCLDTDISYNCSCLDGYTDQHCETDIDECTSGTHNCHQHATCTNTAGSFQCFCNSNYTGDGRQCAPDFCAQNNEICRNGGTCLDNDVSYSCSCLGGYVGLHCETDIDECMSGTHNCHQYATCINTAGSFQCSCNANYQGDGRQCTPNFCASNPGLCQNSGTCADTSTGYRCSCTVWYTGNNCETVHQDHQLTTTVMTWAQSRSYCQSIGGDLATWGMRDSSTRNSIIRNSLRPGPDVHYWIGLSDIDREGVWKYVDGVKRTNANTDFADGEPNDSKGGQDCARLWQEENYQMDDEDCGQNYRAICERTLN</sequence>
<dbReference type="FunFam" id="2.10.25.10:FF:000038">
    <property type="entry name" value="Fibrillin 2"/>
    <property type="match status" value="3"/>
</dbReference>
<dbReference type="GO" id="GO:0045197">
    <property type="term" value="P:establishment or maintenance of epithelial cell apical/basal polarity"/>
    <property type="evidence" value="ECO:0007669"/>
    <property type="project" value="TreeGrafter"/>
</dbReference>
<keyword evidence="1 6" id="KW-0245">EGF-like domain</keyword>
<dbReference type="Pfam" id="PF12661">
    <property type="entry name" value="hEGF"/>
    <property type="match status" value="1"/>
</dbReference>
<organism evidence="10">
    <name type="scientific">Phallusia mammillata</name>
    <dbReference type="NCBI Taxonomy" id="59560"/>
    <lineage>
        <taxon>Eukaryota</taxon>
        <taxon>Metazoa</taxon>
        <taxon>Chordata</taxon>
        <taxon>Tunicata</taxon>
        <taxon>Ascidiacea</taxon>
        <taxon>Phlebobranchia</taxon>
        <taxon>Ascidiidae</taxon>
        <taxon>Phallusia</taxon>
    </lineage>
</organism>
<evidence type="ECO:0000256" key="3">
    <source>
        <dbReference type="ARBA" id="ARBA00022737"/>
    </source>
</evidence>
<dbReference type="InterPro" id="IPR000742">
    <property type="entry name" value="EGF"/>
</dbReference>
<evidence type="ECO:0000256" key="5">
    <source>
        <dbReference type="ARBA" id="ARBA00023180"/>
    </source>
</evidence>
<feature type="domain" description="C-type lectin" evidence="8">
    <location>
        <begin position="350"/>
        <end position="478"/>
    </location>
</feature>
<dbReference type="Pfam" id="PF00008">
    <property type="entry name" value="EGF"/>
    <property type="match status" value="3"/>
</dbReference>
<evidence type="ECO:0000259" key="8">
    <source>
        <dbReference type="PROSITE" id="PS50041"/>
    </source>
</evidence>
<dbReference type="PROSITE" id="PS00010">
    <property type="entry name" value="ASX_HYDROXYL"/>
    <property type="match status" value="3"/>
</dbReference>
<dbReference type="InterPro" id="IPR001304">
    <property type="entry name" value="C-type_lectin-like"/>
</dbReference>
<dbReference type="SUPFAM" id="SSF56436">
    <property type="entry name" value="C-type lectin-like"/>
    <property type="match status" value="1"/>
</dbReference>
<dbReference type="Pfam" id="PF03815">
    <property type="entry name" value="LCCL"/>
    <property type="match status" value="1"/>
</dbReference>
<dbReference type="AlphaFoldDB" id="A0A6F9DJP8"/>
<dbReference type="Gene3D" id="3.10.100.10">
    <property type="entry name" value="Mannose-Binding Protein A, subunit A"/>
    <property type="match status" value="1"/>
</dbReference>
<feature type="domain" description="EGF-like" evidence="7">
    <location>
        <begin position="117"/>
        <end position="155"/>
    </location>
</feature>
<dbReference type="PROSITE" id="PS01187">
    <property type="entry name" value="EGF_CA"/>
    <property type="match status" value="3"/>
</dbReference>
<dbReference type="PANTHER" id="PTHR24049">
    <property type="entry name" value="CRUMBS FAMILY MEMBER"/>
    <property type="match status" value="1"/>
</dbReference>
<dbReference type="PROSITE" id="PS00022">
    <property type="entry name" value="EGF_1"/>
    <property type="match status" value="3"/>
</dbReference>
<dbReference type="InterPro" id="IPR004043">
    <property type="entry name" value="LCCL"/>
</dbReference>
<reference evidence="10" key="1">
    <citation type="submission" date="2020-04" db="EMBL/GenBank/DDBJ databases">
        <authorList>
            <person name="Neveu A P."/>
        </authorList>
    </citation>
    <scope>NUCLEOTIDE SEQUENCE</scope>
    <source>
        <tissue evidence="10">Whole embryo</tissue>
    </source>
</reference>
<dbReference type="PANTHER" id="PTHR24049:SF22">
    <property type="entry name" value="DROSOPHILA CRUMBS HOMOLOG"/>
    <property type="match status" value="1"/>
</dbReference>
<dbReference type="InterPro" id="IPR016186">
    <property type="entry name" value="C-type_lectin-like/link_sf"/>
</dbReference>
<feature type="domain" description="EGF-like" evidence="7">
    <location>
        <begin position="157"/>
        <end position="195"/>
    </location>
</feature>
<dbReference type="FunFam" id="2.10.25.10:FF:000118">
    <property type="entry name" value="protein delta homolog 2"/>
    <property type="match status" value="1"/>
</dbReference>
<dbReference type="GO" id="GO:0007157">
    <property type="term" value="P:heterophilic cell-cell adhesion via plasma membrane cell adhesion molecules"/>
    <property type="evidence" value="ECO:0007669"/>
    <property type="project" value="TreeGrafter"/>
</dbReference>
<dbReference type="Pfam" id="PF00059">
    <property type="entry name" value="Lectin_C"/>
    <property type="match status" value="1"/>
</dbReference>
<keyword evidence="2" id="KW-0732">Signal</keyword>
<dbReference type="Pfam" id="PF12947">
    <property type="entry name" value="EGF_3"/>
    <property type="match status" value="2"/>
</dbReference>
<proteinExistence type="evidence at transcript level"/>
<accession>A0A6F9DJP8</accession>
<evidence type="ECO:0000256" key="6">
    <source>
        <dbReference type="PROSITE-ProRule" id="PRU00076"/>
    </source>
</evidence>
<feature type="domain" description="EGF-like" evidence="7">
    <location>
        <begin position="317"/>
        <end position="355"/>
    </location>
</feature>
<dbReference type="InterPro" id="IPR051022">
    <property type="entry name" value="Notch_Cell-Fate_Det"/>
</dbReference>
<dbReference type="CDD" id="cd00037">
    <property type="entry name" value="CLECT"/>
    <property type="match status" value="1"/>
</dbReference>
<comment type="caution">
    <text evidence="6">Lacks conserved residue(s) required for the propagation of feature annotation.</text>
</comment>
<keyword evidence="4 6" id="KW-1015">Disulfide bond</keyword>
<dbReference type="Pfam" id="PF07645">
    <property type="entry name" value="EGF_CA"/>
    <property type="match status" value="1"/>
</dbReference>
<feature type="domain" description="EGF-like" evidence="7">
    <location>
        <begin position="197"/>
        <end position="235"/>
    </location>
</feature>
<dbReference type="SMART" id="SM00034">
    <property type="entry name" value="CLECT"/>
    <property type="match status" value="1"/>
</dbReference>
<dbReference type="SMART" id="SM00603">
    <property type="entry name" value="LCCL"/>
    <property type="match status" value="1"/>
</dbReference>
<dbReference type="InterPro" id="IPR001881">
    <property type="entry name" value="EGF-like_Ca-bd_dom"/>
</dbReference>
<feature type="domain" description="LCCL" evidence="9">
    <location>
        <begin position="1"/>
        <end position="59"/>
    </location>
</feature>
<evidence type="ECO:0000313" key="10">
    <source>
        <dbReference type="EMBL" id="CAB3263208.1"/>
    </source>
</evidence>
<dbReference type="InterPro" id="IPR000152">
    <property type="entry name" value="EGF-type_Asp/Asn_hydroxyl_site"/>
</dbReference>
<evidence type="ECO:0000256" key="1">
    <source>
        <dbReference type="ARBA" id="ARBA00022536"/>
    </source>
</evidence>
<feature type="disulfide bond" evidence="6">
    <location>
        <begin position="105"/>
        <end position="114"/>
    </location>
</feature>
<keyword evidence="5" id="KW-0325">Glycoprotein</keyword>
<dbReference type="InterPro" id="IPR018097">
    <property type="entry name" value="EGF_Ca-bd_CS"/>
</dbReference>
<dbReference type="SUPFAM" id="SSF69848">
    <property type="entry name" value="LCCL domain"/>
    <property type="match status" value="1"/>
</dbReference>
<protein>
    <submittedName>
        <fullName evidence="10">Uncharacterized protein LOC104266258</fullName>
    </submittedName>
</protein>
<dbReference type="GO" id="GO:0005886">
    <property type="term" value="C:plasma membrane"/>
    <property type="evidence" value="ECO:0007669"/>
    <property type="project" value="TreeGrafter"/>
</dbReference>
<dbReference type="SMART" id="SM00179">
    <property type="entry name" value="EGF_CA"/>
    <property type="match status" value="7"/>
</dbReference>
<feature type="disulfide bond" evidence="6">
    <location>
        <begin position="84"/>
        <end position="94"/>
    </location>
</feature>
<evidence type="ECO:0000256" key="4">
    <source>
        <dbReference type="ARBA" id="ARBA00023157"/>
    </source>
</evidence>
<evidence type="ECO:0000259" key="9">
    <source>
        <dbReference type="PROSITE" id="PS50820"/>
    </source>
</evidence>
<feature type="domain" description="EGF-like" evidence="7">
    <location>
        <begin position="80"/>
        <end position="115"/>
    </location>
</feature>
<dbReference type="EMBL" id="LR787346">
    <property type="protein sequence ID" value="CAB3263208.1"/>
    <property type="molecule type" value="mRNA"/>
</dbReference>
<feature type="domain" description="EGF-like" evidence="7">
    <location>
        <begin position="237"/>
        <end position="275"/>
    </location>
</feature>
<dbReference type="PROSITE" id="PS50041">
    <property type="entry name" value="C_TYPE_LECTIN_2"/>
    <property type="match status" value="1"/>
</dbReference>
<keyword evidence="3" id="KW-0677">Repeat</keyword>
<dbReference type="SUPFAM" id="SSF57196">
    <property type="entry name" value="EGF/Laminin"/>
    <property type="match status" value="2"/>
</dbReference>
<dbReference type="PROSITE" id="PS50026">
    <property type="entry name" value="EGF_3"/>
    <property type="match status" value="7"/>
</dbReference>
<dbReference type="GO" id="GO:0032991">
    <property type="term" value="C:protein-containing complex"/>
    <property type="evidence" value="ECO:0007669"/>
    <property type="project" value="TreeGrafter"/>
</dbReference>
<dbReference type="InterPro" id="IPR016187">
    <property type="entry name" value="CTDL_fold"/>
</dbReference>
<dbReference type="CDD" id="cd00054">
    <property type="entry name" value="EGF_CA"/>
    <property type="match status" value="6"/>
</dbReference>
<dbReference type="PROSITE" id="PS01186">
    <property type="entry name" value="EGF_2"/>
    <property type="match status" value="2"/>
</dbReference>
<dbReference type="InterPro" id="IPR049883">
    <property type="entry name" value="NOTCH1_EGF-like"/>
</dbReference>
<feature type="disulfide bond" evidence="6">
    <location>
        <begin position="265"/>
        <end position="274"/>
    </location>
</feature>
<dbReference type="Gene3D" id="2.10.25.10">
    <property type="entry name" value="Laminin"/>
    <property type="match status" value="7"/>
</dbReference>
<feature type="domain" description="EGF-like" evidence="7">
    <location>
        <begin position="277"/>
        <end position="315"/>
    </location>
</feature>
<dbReference type="GO" id="GO:0005509">
    <property type="term" value="F:calcium ion binding"/>
    <property type="evidence" value="ECO:0007669"/>
    <property type="project" value="InterPro"/>
</dbReference>
<name>A0A6F9DJP8_9ASCI</name>
<feature type="disulfide bond" evidence="6">
    <location>
        <begin position="185"/>
        <end position="194"/>
    </location>
</feature>
<feature type="disulfide bond" evidence="6">
    <location>
        <begin position="345"/>
        <end position="354"/>
    </location>
</feature>
<dbReference type="InterPro" id="IPR013032">
    <property type="entry name" value="EGF-like_CS"/>
</dbReference>
<dbReference type="InterPro" id="IPR024731">
    <property type="entry name" value="NELL2-like_EGF"/>
</dbReference>
<dbReference type="InterPro" id="IPR036609">
    <property type="entry name" value="LCCL_sf"/>
</dbReference>
<evidence type="ECO:0000259" key="7">
    <source>
        <dbReference type="PROSITE" id="PS50026"/>
    </source>
</evidence>
<gene>
    <name evidence="10" type="primary">LOC104266258-001</name>
</gene>
<dbReference type="SUPFAM" id="SSF57184">
    <property type="entry name" value="Growth factor receptor domain"/>
    <property type="match status" value="2"/>
</dbReference>
<dbReference type="InterPro" id="IPR009030">
    <property type="entry name" value="Growth_fac_rcpt_cys_sf"/>
</dbReference>
<dbReference type="SMART" id="SM00181">
    <property type="entry name" value="EGF"/>
    <property type="match status" value="7"/>
</dbReference>
<dbReference type="Gene3D" id="2.170.130.20">
    <property type="entry name" value="LCCL-like domain"/>
    <property type="match status" value="1"/>
</dbReference>
<dbReference type="PROSITE" id="PS50820">
    <property type="entry name" value="LCCL"/>
    <property type="match status" value="1"/>
</dbReference>